<evidence type="ECO:0000313" key="1">
    <source>
        <dbReference type="EMBL" id="MBE1427263.1"/>
    </source>
</evidence>
<keyword evidence="2" id="KW-1185">Reference proteome</keyword>
<reference evidence="1 2" key="1">
    <citation type="submission" date="2020-10" db="EMBL/GenBank/DDBJ databases">
        <title>Genomic Encyclopedia of Type Strains, Phase IV (KMG-IV): sequencing the most valuable type-strain genomes for metagenomic binning, comparative biology and taxonomic classification.</title>
        <authorList>
            <person name="Goeker M."/>
        </authorList>
    </citation>
    <scope>NUCLEOTIDE SEQUENCE [LARGE SCALE GENOMIC DNA]</scope>
    <source>
        <strain evidence="1 2">DSM 4194</strain>
    </source>
</reference>
<proteinExistence type="predicted"/>
<sequence>HLAGKGRWLELNPTDLHPVKRATVRSSMNYYTICLSIPVMLWKNLQNLTHTTHILNKE</sequence>
<comment type="caution">
    <text evidence="1">The sequence shown here is derived from an EMBL/GenBank/DDBJ whole genome shotgun (WGS) entry which is preliminary data.</text>
</comment>
<gene>
    <name evidence="1" type="ORF">H4684_003955</name>
</gene>
<protein>
    <submittedName>
        <fullName evidence="1">Uncharacterized protein</fullName>
    </submittedName>
</protein>
<dbReference type="EMBL" id="JADBGG010000053">
    <property type="protein sequence ID" value="MBE1427263.1"/>
    <property type="molecule type" value="Genomic_DNA"/>
</dbReference>
<name>A0ABR9H985_9BACT</name>
<organism evidence="1 2">
    <name type="scientific">Desulfomicrobium macestii</name>
    <dbReference type="NCBI Taxonomy" id="90731"/>
    <lineage>
        <taxon>Bacteria</taxon>
        <taxon>Pseudomonadati</taxon>
        <taxon>Thermodesulfobacteriota</taxon>
        <taxon>Desulfovibrionia</taxon>
        <taxon>Desulfovibrionales</taxon>
        <taxon>Desulfomicrobiaceae</taxon>
        <taxon>Desulfomicrobium</taxon>
    </lineage>
</organism>
<accession>A0ABR9H985</accession>
<feature type="non-terminal residue" evidence="1">
    <location>
        <position position="1"/>
    </location>
</feature>
<evidence type="ECO:0000313" key="2">
    <source>
        <dbReference type="Proteomes" id="UP000639010"/>
    </source>
</evidence>
<dbReference type="Proteomes" id="UP000639010">
    <property type="component" value="Unassembled WGS sequence"/>
</dbReference>